<accession>A0ABQ9JF86</accession>
<reference evidence="3" key="1">
    <citation type="journal article" date="2023" name="Insect Mol. Biol.">
        <title>Genome sequencing provides insights into the evolution of gene families encoding plant cell wall-degrading enzymes in longhorned beetles.</title>
        <authorList>
            <person name="Shin N.R."/>
            <person name="Okamura Y."/>
            <person name="Kirsch R."/>
            <person name="Pauchet Y."/>
        </authorList>
    </citation>
    <scope>NUCLEOTIDE SEQUENCE</scope>
    <source>
        <strain evidence="3">MMC_N1</strain>
    </source>
</reference>
<evidence type="ECO:0000256" key="2">
    <source>
        <dbReference type="SAM" id="Phobius"/>
    </source>
</evidence>
<keyword evidence="2" id="KW-1133">Transmembrane helix</keyword>
<feature type="region of interest" description="Disordered" evidence="1">
    <location>
        <begin position="144"/>
        <end position="168"/>
    </location>
</feature>
<evidence type="ECO:0000256" key="1">
    <source>
        <dbReference type="SAM" id="MobiDB-lite"/>
    </source>
</evidence>
<dbReference type="Proteomes" id="UP001162164">
    <property type="component" value="Unassembled WGS sequence"/>
</dbReference>
<dbReference type="EMBL" id="JAPWTJ010000690">
    <property type="protein sequence ID" value="KAJ8976352.1"/>
    <property type="molecule type" value="Genomic_DNA"/>
</dbReference>
<feature type="non-terminal residue" evidence="3">
    <location>
        <position position="1"/>
    </location>
</feature>
<comment type="caution">
    <text evidence="3">The sequence shown here is derived from an EMBL/GenBank/DDBJ whole genome shotgun (WGS) entry which is preliminary data.</text>
</comment>
<proteinExistence type="predicted"/>
<gene>
    <name evidence="3" type="ORF">NQ317_005570</name>
</gene>
<sequence>KHEYSDFRPFYVAIGICTVIGISIFVLNIVLGCCSRHSRYWNDRHTVLNVIIGKQFFPRYYRLQVNPATPRERRVQAHLELAELVEILARLLVMRKSDTQLAFCCLGIGIERSSNRWIVSLWTATPHQQPPLDYTELENVHISPQQQHTNYPPPSAPIHYTELQKKRE</sequence>
<keyword evidence="4" id="KW-1185">Reference proteome</keyword>
<evidence type="ECO:0000313" key="3">
    <source>
        <dbReference type="EMBL" id="KAJ8976352.1"/>
    </source>
</evidence>
<organism evidence="3 4">
    <name type="scientific">Molorchus minor</name>
    <dbReference type="NCBI Taxonomy" id="1323400"/>
    <lineage>
        <taxon>Eukaryota</taxon>
        <taxon>Metazoa</taxon>
        <taxon>Ecdysozoa</taxon>
        <taxon>Arthropoda</taxon>
        <taxon>Hexapoda</taxon>
        <taxon>Insecta</taxon>
        <taxon>Pterygota</taxon>
        <taxon>Neoptera</taxon>
        <taxon>Endopterygota</taxon>
        <taxon>Coleoptera</taxon>
        <taxon>Polyphaga</taxon>
        <taxon>Cucujiformia</taxon>
        <taxon>Chrysomeloidea</taxon>
        <taxon>Cerambycidae</taxon>
        <taxon>Lamiinae</taxon>
        <taxon>Monochamini</taxon>
        <taxon>Molorchus</taxon>
    </lineage>
</organism>
<name>A0ABQ9JF86_9CUCU</name>
<evidence type="ECO:0000313" key="4">
    <source>
        <dbReference type="Proteomes" id="UP001162164"/>
    </source>
</evidence>
<keyword evidence="2" id="KW-0472">Membrane</keyword>
<keyword evidence="2" id="KW-0812">Transmembrane</keyword>
<protein>
    <submittedName>
        <fullName evidence="3">Uncharacterized protein</fullName>
    </submittedName>
</protein>
<feature type="transmembrane region" description="Helical" evidence="2">
    <location>
        <begin position="12"/>
        <end position="34"/>
    </location>
</feature>